<dbReference type="Proteomes" id="UP000827092">
    <property type="component" value="Unassembled WGS sequence"/>
</dbReference>
<dbReference type="EMBL" id="JAFNEN010000038">
    <property type="protein sequence ID" value="KAG8198546.1"/>
    <property type="molecule type" value="Genomic_DNA"/>
</dbReference>
<sequence>MILSLRKSLFIFPVKSPSIQRGLHLSILFVPPRITEAQVTSRGMAIQVPSMRTGSCSSDLERRREDSSLITLKIANRIRCWVGLAAKTSLSPGLVNIEVQLASQIPRGGSVF</sequence>
<evidence type="ECO:0000313" key="1">
    <source>
        <dbReference type="EMBL" id="KAG8198546.1"/>
    </source>
</evidence>
<comment type="caution">
    <text evidence="1">The sequence shown here is derived from an EMBL/GenBank/DDBJ whole genome shotgun (WGS) entry which is preliminary data.</text>
</comment>
<organism evidence="1 2">
    <name type="scientific">Oedothorax gibbosus</name>
    <dbReference type="NCBI Taxonomy" id="931172"/>
    <lineage>
        <taxon>Eukaryota</taxon>
        <taxon>Metazoa</taxon>
        <taxon>Ecdysozoa</taxon>
        <taxon>Arthropoda</taxon>
        <taxon>Chelicerata</taxon>
        <taxon>Arachnida</taxon>
        <taxon>Araneae</taxon>
        <taxon>Araneomorphae</taxon>
        <taxon>Entelegynae</taxon>
        <taxon>Araneoidea</taxon>
        <taxon>Linyphiidae</taxon>
        <taxon>Erigoninae</taxon>
        <taxon>Oedothorax</taxon>
    </lineage>
</organism>
<accession>A0AAV6VR60</accession>
<dbReference type="AlphaFoldDB" id="A0AAV6VR60"/>
<reference evidence="1 2" key="1">
    <citation type="journal article" date="2022" name="Nat. Ecol. Evol.">
        <title>A masculinizing supergene underlies an exaggerated male reproductive morph in a spider.</title>
        <authorList>
            <person name="Hendrickx F."/>
            <person name="De Corte Z."/>
            <person name="Sonet G."/>
            <person name="Van Belleghem S.M."/>
            <person name="Kostlbacher S."/>
            <person name="Vangestel C."/>
        </authorList>
    </citation>
    <scope>NUCLEOTIDE SEQUENCE [LARGE SCALE GENOMIC DNA]</scope>
    <source>
        <strain evidence="1">W744_W776</strain>
    </source>
</reference>
<protein>
    <submittedName>
        <fullName evidence="1">Uncharacterized protein</fullName>
    </submittedName>
</protein>
<name>A0AAV6VR60_9ARAC</name>
<evidence type="ECO:0000313" key="2">
    <source>
        <dbReference type="Proteomes" id="UP000827092"/>
    </source>
</evidence>
<gene>
    <name evidence="1" type="ORF">JTE90_026447</name>
</gene>
<proteinExistence type="predicted"/>
<keyword evidence="2" id="KW-1185">Reference proteome</keyword>